<evidence type="ECO:0000259" key="6">
    <source>
        <dbReference type="PROSITE" id="PS50090"/>
    </source>
</evidence>
<evidence type="ECO:0000256" key="1">
    <source>
        <dbReference type="ARBA" id="ARBA00022723"/>
    </source>
</evidence>
<dbReference type="PANTHER" id="PTHR43999">
    <property type="entry name" value="DNAJ HOMOLOG SUBFAMILY C MEMBER 2"/>
    <property type="match status" value="1"/>
</dbReference>
<dbReference type="PANTHER" id="PTHR43999:SF1">
    <property type="entry name" value="DNAJ HOMOLOG SUBFAMILY C MEMBER 2"/>
    <property type="match status" value="1"/>
</dbReference>
<dbReference type="SUPFAM" id="SSF161219">
    <property type="entry name" value="CHY zinc finger-like"/>
    <property type="match status" value="1"/>
</dbReference>
<protein>
    <submittedName>
        <fullName evidence="8">Uncharacterized protein</fullName>
    </submittedName>
</protein>
<feature type="compositionally biased region" description="Acidic residues" evidence="5">
    <location>
        <begin position="368"/>
        <end position="377"/>
    </location>
</feature>
<dbReference type="GO" id="GO:0005829">
    <property type="term" value="C:cytosol"/>
    <property type="evidence" value="ECO:0007669"/>
    <property type="project" value="TreeGrafter"/>
</dbReference>
<feature type="compositionally biased region" description="Polar residues" evidence="5">
    <location>
        <begin position="220"/>
        <end position="235"/>
    </location>
</feature>
<dbReference type="GO" id="GO:0043022">
    <property type="term" value="F:ribosome binding"/>
    <property type="evidence" value="ECO:0007669"/>
    <property type="project" value="InterPro"/>
</dbReference>
<dbReference type="EMBL" id="HBHK01023285">
    <property type="protein sequence ID" value="CAD9701829.1"/>
    <property type="molecule type" value="Transcribed_RNA"/>
</dbReference>
<dbReference type="GO" id="GO:0008270">
    <property type="term" value="F:zinc ion binding"/>
    <property type="evidence" value="ECO:0007669"/>
    <property type="project" value="UniProtKB-KW"/>
</dbReference>
<proteinExistence type="predicted"/>
<evidence type="ECO:0000256" key="3">
    <source>
        <dbReference type="ARBA" id="ARBA00022833"/>
    </source>
</evidence>
<dbReference type="InterPro" id="IPR037274">
    <property type="entry name" value="Znf_CHY_sf"/>
</dbReference>
<organism evidence="8">
    <name type="scientific">Mucochytrium quahogii</name>
    <dbReference type="NCBI Taxonomy" id="96639"/>
    <lineage>
        <taxon>Eukaryota</taxon>
        <taxon>Sar</taxon>
        <taxon>Stramenopiles</taxon>
        <taxon>Bigyra</taxon>
        <taxon>Labyrinthulomycetes</taxon>
        <taxon>Thraustochytrida</taxon>
        <taxon>Thraustochytriidae</taxon>
        <taxon>Mucochytrium</taxon>
    </lineage>
</organism>
<dbReference type="SMART" id="SM00717">
    <property type="entry name" value="SANT"/>
    <property type="match status" value="2"/>
</dbReference>
<feature type="compositionally biased region" description="Polar residues" evidence="5">
    <location>
        <begin position="345"/>
        <end position="360"/>
    </location>
</feature>
<dbReference type="InterPro" id="IPR008913">
    <property type="entry name" value="Znf_CHY"/>
</dbReference>
<dbReference type="GO" id="GO:0006450">
    <property type="term" value="P:regulation of translational fidelity"/>
    <property type="evidence" value="ECO:0007669"/>
    <property type="project" value="InterPro"/>
</dbReference>
<dbReference type="InterPro" id="IPR009057">
    <property type="entry name" value="Homeodomain-like_sf"/>
</dbReference>
<dbReference type="Gene3D" id="1.10.10.60">
    <property type="entry name" value="Homeodomain-like"/>
    <property type="match status" value="2"/>
</dbReference>
<dbReference type="PROSITE" id="PS50090">
    <property type="entry name" value="MYB_LIKE"/>
    <property type="match status" value="1"/>
</dbReference>
<dbReference type="GO" id="GO:0030544">
    <property type="term" value="F:Hsp70 protein binding"/>
    <property type="evidence" value="ECO:0007669"/>
    <property type="project" value="InterPro"/>
</dbReference>
<keyword evidence="3" id="KW-0862">Zinc</keyword>
<evidence type="ECO:0000313" key="8">
    <source>
        <dbReference type="EMBL" id="CAD9701829.1"/>
    </source>
</evidence>
<keyword evidence="2 4" id="KW-0863">Zinc-finger</keyword>
<evidence type="ECO:0000256" key="4">
    <source>
        <dbReference type="PROSITE-ProRule" id="PRU00601"/>
    </source>
</evidence>
<dbReference type="SUPFAM" id="SSF46689">
    <property type="entry name" value="Homeodomain-like"/>
    <property type="match status" value="2"/>
</dbReference>
<dbReference type="GO" id="GO:0051083">
    <property type="term" value="P:'de novo' cotranslational protein folding"/>
    <property type="evidence" value="ECO:0007669"/>
    <property type="project" value="InterPro"/>
</dbReference>
<feature type="domain" description="CHY-type" evidence="7">
    <location>
        <begin position="558"/>
        <end position="627"/>
    </location>
</feature>
<feature type="region of interest" description="Disordered" evidence="5">
    <location>
        <begin position="220"/>
        <end position="296"/>
    </location>
</feature>
<feature type="domain" description="Myb-like" evidence="6">
    <location>
        <begin position="293"/>
        <end position="341"/>
    </location>
</feature>
<name>A0A7S2WRH7_9STRA</name>
<dbReference type="CDD" id="cd00167">
    <property type="entry name" value="SANT"/>
    <property type="match status" value="1"/>
</dbReference>
<reference evidence="8" key="1">
    <citation type="submission" date="2021-01" db="EMBL/GenBank/DDBJ databases">
        <authorList>
            <person name="Corre E."/>
            <person name="Pelletier E."/>
            <person name="Niang G."/>
            <person name="Scheremetjew M."/>
            <person name="Finn R."/>
            <person name="Kale V."/>
            <person name="Holt S."/>
            <person name="Cochrane G."/>
            <person name="Meng A."/>
            <person name="Brown T."/>
            <person name="Cohen L."/>
        </authorList>
    </citation>
    <scope>NUCLEOTIDE SEQUENCE</scope>
    <source>
        <strain evidence="8">NY070348D</strain>
    </source>
</reference>
<keyword evidence="1" id="KW-0479">Metal-binding</keyword>
<feature type="region of interest" description="Disordered" evidence="5">
    <location>
        <begin position="345"/>
        <end position="390"/>
    </location>
</feature>
<feature type="region of interest" description="Disordered" evidence="5">
    <location>
        <begin position="632"/>
        <end position="679"/>
    </location>
</feature>
<sequence>MEVGGPSDWSLFLRRVGTSCYNELEVGKLAHVVIGTSDPDFDTSCLPVQENQLEKSKKGQRGIKFSVQVPSEYPQAPPKVNVLSKHPIQAYLQNQVDGFIDRNAGTKLLRPLYKWIDRKIGEWRPPVEAEEEVEVCELSPKSKSKSSQVWTLGEQILLEKALRMSIGVEKHTRWRKIAQVVGRPKRDCVNRYVYIRHKLSTRHEPAGLSTGVSAVQETALRSSGAVSTQESTPATESVVAPPSGAVSDDASTGDECIVLTAKETPRQESIEPPGEGSVAIANADPTGELSTEWSPGQQVALDQALERFPASMEKNERWKAIAKAVKGKSKKECVERYKFIRQQLLSKQEHSTPNPSQRGSLGSLDSDGQCEEELAEDEQQHDMPDLNPTEKGIKGALGSLEMLNIGWCYVTKLSLQCSCELCGTDVSMTLSPDQPFKDWCKSCSTTLSVVFHPALIHAESCGKIGYFDANVVIQDLITCSIMIGCLECTTMCELLDVRRARTSETFCRKCHTGVRLSYKGWNSQNIDAAHLNISSKQHYTKPKTKRPPKDPRIVPGKPLPNNGTCKHYRKSHRWFRFPCCGIAYPCDVCHQIKGSCDEAILANRQICGYCAAEQPFSNTHPCKKCAKVIGPPKHSSHWEGGTGCRDKTKMSSNDAQKYKNSKLKTHSKKSQRVGPKNQK</sequence>
<dbReference type="InterPro" id="IPR001005">
    <property type="entry name" value="SANT/Myb"/>
</dbReference>
<feature type="region of interest" description="Disordered" evidence="5">
    <location>
        <begin position="537"/>
        <end position="556"/>
    </location>
</feature>
<evidence type="ECO:0000259" key="7">
    <source>
        <dbReference type="PROSITE" id="PS51266"/>
    </source>
</evidence>
<dbReference type="AlphaFoldDB" id="A0A7S2WRH7"/>
<evidence type="ECO:0000256" key="5">
    <source>
        <dbReference type="SAM" id="MobiDB-lite"/>
    </source>
</evidence>
<gene>
    <name evidence="8" type="ORF">QSP1433_LOCUS14726</name>
</gene>
<accession>A0A7S2WRH7</accession>
<dbReference type="PROSITE" id="PS51266">
    <property type="entry name" value="ZF_CHY"/>
    <property type="match status" value="1"/>
</dbReference>
<dbReference type="InterPro" id="IPR044634">
    <property type="entry name" value="Zuotin/DnaJC2"/>
</dbReference>
<evidence type="ECO:0000256" key="2">
    <source>
        <dbReference type="ARBA" id="ARBA00022771"/>
    </source>
</evidence>
<feature type="compositionally biased region" description="Basic residues" evidence="5">
    <location>
        <begin position="659"/>
        <end position="671"/>
    </location>
</feature>